<dbReference type="Proteomes" id="UP001589609">
    <property type="component" value="Unassembled WGS sequence"/>
</dbReference>
<gene>
    <name evidence="2" type="ORF">ACFFMS_21105</name>
</gene>
<reference evidence="2 3" key="1">
    <citation type="submission" date="2024-09" db="EMBL/GenBank/DDBJ databases">
        <authorList>
            <person name="Sun Q."/>
            <person name="Mori K."/>
        </authorList>
    </citation>
    <scope>NUCLEOTIDE SEQUENCE [LARGE SCALE GENOMIC DNA]</scope>
    <source>
        <strain evidence="2 3">JCM 11201</strain>
    </source>
</reference>
<comment type="caution">
    <text evidence="2">The sequence shown here is derived from an EMBL/GenBank/DDBJ whole genome shotgun (WGS) entry which is preliminary data.</text>
</comment>
<keyword evidence="2" id="KW-0012">Acyltransferase</keyword>
<dbReference type="GO" id="GO:0016746">
    <property type="term" value="F:acyltransferase activity"/>
    <property type="evidence" value="ECO:0007669"/>
    <property type="project" value="UniProtKB-KW"/>
</dbReference>
<dbReference type="RefSeq" id="WP_379951065.1">
    <property type="nucleotide sequence ID" value="NZ_JBHMAF010000168.1"/>
</dbReference>
<dbReference type="CDD" id="cd04301">
    <property type="entry name" value="NAT_SF"/>
    <property type="match status" value="1"/>
</dbReference>
<protein>
    <submittedName>
        <fullName evidence="2">GNAT family N-acetyltransferase</fullName>
        <ecNumber evidence="2">2.3.-.-</ecNumber>
    </submittedName>
</protein>
<sequence>MSLKIREGSLEDAELICELVVNLLSELRGKPLGNHSLMSICKELLQNKRQPYMVYLAFKENECLGIITLSECASLYAQGTYGIIQELYIIPGGRSQGIGNQLINRAKDYGIKCGWDRIEVGAPSVEQWGKTISFYKREGFQEVGPRLKYHLN</sequence>
<feature type="domain" description="N-acetyltransferase" evidence="1">
    <location>
        <begin position="3"/>
        <end position="152"/>
    </location>
</feature>
<proteinExistence type="predicted"/>
<dbReference type="EMBL" id="JBHMAF010000168">
    <property type="protein sequence ID" value="MFB9760782.1"/>
    <property type="molecule type" value="Genomic_DNA"/>
</dbReference>
<dbReference type="PROSITE" id="PS51186">
    <property type="entry name" value="GNAT"/>
    <property type="match status" value="1"/>
</dbReference>
<dbReference type="EC" id="2.3.-.-" evidence="2"/>
<evidence type="ECO:0000313" key="3">
    <source>
        <dbReference type="Proteomes" id="UP001589609"/>
    </source>
</evidence>
<organism evidence="2 3">
    <name type="scientific">Ectobacillus funiculus</name>
    <dbReference type="NCBI Taxonomy" id="137993"/>
    <lineage>
        <taxon>Bacteria</taxon>
        <taxon>Bacillati</taxon>
        <taxon>Bacillota</taxon>
        <taxon>Bacilli</taxon>
        <taxon>Bacillales</taxon>
        <taxon>Bacillaceae</taxon>
        <taxon>Ectobacillus</taxon>
    </lineage>
</organism>
<keyword evidence="3" id="KW-1185">Reference proteome</keyword>
<evidence type="ECO:0000259" key="1">
    <source>
        <dbReference type="PROSITE" id="PS51186"/>
    </source>
</evidence>
<evidence type="ECO:0000313" key="2">
    <source>
        <dbReference type="EMBL" id="MFB9760782.1"/>
    </source>
</evidence>
<dbReference type="SUPFAM" id="SSF55729">
    <property type="entry name" value="Acyl-CoA N-acyltransferases (Nat)"/>
    <property type="match status" value="1"/>
</dbReference>
<dbReference type="InterPro" id="IPR000182">
    <property type="entry name" value="GNAT_dom"/>
</dbReference>
<name>A0ABV5WJI0_9BACI</name>
<dbReference type="Gene3D" id="3.40.630.30">
    <property type="match status" value="1"/>
</dbReference>
<keyword evidence="2" id="KW-0808">Transferase</keyword>
<dbReference type="InterPro" id="IPR016181">
    <property type="entry name" value="Acyl_CoA_acyltransferase"/>
</dbReference>
<dbReference type="Pfam" id="PF00583">
    <property type="entry name" value="Acetyltransf_1"/>
    <property type="match status" value="1"/>
</dbReference>
<accession>A0ABV5WJI0</accession>